<name>A0A346Y3X8_9ACTN</name>
<accession>A0A346Y3X8</accession>
<feature type="signal peptide" evidence="1">
    <location>
        <begin position="1"/>
        <end position="23"/>
    </location>
</feature>
<feature type="chain" id="PRO_5016832770" evidence="1">
    <location>
        <begin position="24"/>
        <end position="49"/>
    </location>
</feature>
<protein>
    <submittedName>
        <fullName evidence="2">Uncharacterized protein</fullName>
    </submittedName>
</protein>
<dbReference type="KEGG" id="euz:DVS28_a4510"/>
<organism evidence="2 3">
    <name type="scientific">Euzebya pacifica</name>
    <dbReference type="NCBI Taxonomy" id="1608957"/>
    <lineage>
        <taxon>Bacteria</taxon>
        <taxon>Bacillati</taxon>
        <taxon>Actinomycetota</taxon>
        <taxon>Nitriliruptoria</taxon>
        <taxon>Euzebyales</taxon>
    </lineage>
</organism>
<keyword evidence="3" id="KW-1185">Reference proteome</keyword>
<keyword evidence="1" id="KW-0732">Signal</keyword>
<dbReference type="AlphaFoldDB" id="A0A346Y3X8"/>
<reference evidence="2 3" key="1">
    <citation type="submission" date="2018-09" db="EMBL/GenBank/DDBJ databases">
        <title>Complete genome sequence of Euzebya sp. DY32-46 isolated from seawater of Pacific Ocean.</title>
        <authorList>
            <person name="Xu L."/>
            <person name="Wu Y.-H."/>
            <person name="Xu X.-W."/>
        </authorList>
    </citation>
    <scope>NUCLEOTIDE SEQUENCE [LARGE SCALE GENOMIC DNA]</scope>
    <source>
        <strain evidence="2 3">DY32-46</strain>
    </source>
</reference>
<evidence type="ECO:0000313" key="2">
    <source>
        <dbReference type="EMBL" id="AXV09175.1"/>
    </source>
</evidence>
<dbReference type="Proteomes" id="UP000264006">
    <property type="component" value="Chromosome"/>
</dbReference>
<sequence>MSRMLALALSAVFVAVLAGPAAAGPVPTTVCEIQRFIGVENVKECETGS</sequence>
<dbReference type="EMBL" id="CP031165">
    <property type="protein sequence ID" value="AXV09175.1"/>
    <property type="molecule type" value="Genomic_DNA"/>
</dbReference>
<dbReference type="RefSeq" id="WP_216826218.1">
    <property type="nucleotide sequence ID" value="NZ_CP031165.1"/>
</dbReference>
<evidence type="ECO:0000313" key="3">
    <source>
        <dbReference type="Proteomes" id="UP000264006"/>
    </source>
</evidence>
<gene>
    <name evidence="2" type="ORF">DVS28_a4510</name>
</gene>
<proteinExistence type="predicted"/>
<evidence type="ECO:0000256" key="1">
    <source>
        <dbReference type="SAM" id="SignalP"/>
    </source>
</evidence>